<dbReference type="HAMAP" id="MF_02126">
    <property type="entry name" value="RF_methyltr_PrmC"/>
    <property type="match status" value="1"/>
</dbReference>
<feature type="domain" description="Release factor glutamine methyltransferase N-terminal" evidence="7">
    <location>
        <begin position="7"/>
        <end position="75"/>
    </location>
</feature>
<keyword evidence="2 5" id="KW-0808">Transferase</keyword>
<comment type="function">
    <text evidence="5">Methylates the class 1 translation termination release factors RF1/PrfA and RF2/PrfB on the glutamine residue of the universally conserved GGQ motif.</text>
</comment>
<dbReference type="STRING" id="1246626.BleG1_3732"/>
<dbReference type="InterPro" id="IPR019874">
    <property type="entry name" value="RF_methyltr_PrmC"/>
</dbReference>
<gene>
    <name evidence="5" type="primary">prmC</name>
    <name evidence="8" type="ORF">BleG1_3732</name>
</gene>
<dbReference type="CDD" id="cd02440">
    <property type="entry name" value="AdoMet_MTases"/>
    <property type="match status" value="1"/>
</dbReference>
<dbReference type="InterPro" id="IPR040758">
    <property type="entry name" value="PrmC_N"/>
</dbReference>
<comment type="similarity">
    <text evidence="5">Belongs to the protein N5-glutamine methyltransferase family. PrmC subfamily.</text>
</comment>
<feature type="binding site" evidence="5">
    <location>
        <position position="183"/>
    </location>
    <ligand>
        <name>S-adenosyl-L-methionine</name>
        <dbReference type="ChEBI" id="CHEBI:59789"/>
    </ligand>
</feature>
<dbReference type="Proteomes" id="UP000027142">
    <property type="component" value="Chromosome"/>
</dbReference>
<keyword evidence="3 5" id="KW-0949">S-adenosyl-L-methionine</keyword>
<dbReference type="eggNOG" id="COG2890">
    <property type="taxonomic scope" value="Bacteria"/>
</dbReference>
<dbReference type="Gene3D" id="3.40.50.150">
    <property type="entry name" value="Vaccinia Virus protein VP39"/>
    <property type="match status" value="1"/>
</dbReference>
<dbReference type="Gene3D" id="1.10.8.10">
    <property type="entry name" value="DNA helicase RuvA subunit, C-terminal domain"/>
    <property type="match status" value="1"/>
</dbReference>
<dbReference type="InterPro" id="IPR029063">
    <property type="entry name" value="SAM-dependent_MTases_sf"/>
</dbReference>
<dbReference type="Pfam" id="PF17827">
    <property type="entry name" value="PrmC_N"/>
    <property type="match status" value="1"/>
</dbReference>
<feature type="binding site" evidence="5">
    <location>
        <begin position="183"/>
        <end position="186"/>
    </location>
    <ligand>
        <name>substrate</name>
    </ligand>
</feature>
<dbReference type="GO" id="GO:0032259">
    <property type="term" value="P:methylation"/>
    <property type="evidence" value="ECO:0007669"/>
    <property type="project" value="UniProtKB-KW"/>
</dbReference>
<evidence type="ECO:0000256" key="5">
    <source>
        <dbReference type="HAMAP-Rule" id="MF_02126"/>
    </source>
</evidence>
<keyword evidence="1 5" id="KW-0489">Methyltransferase</keyword>
<keyword evidence="9" id="KW-1185">Reference proteome</keyword>
<dbReference type="HOGENOM" id="CLU_018398_3_2_9"/>
<sequence length="279" mass="30988">MKKTVYEALNWASSFLRSHGLEEPAGEWLLRHHLKANRAALLASFHDDMSEDVWLAFKADVERLPSGIPVQHIIGSESFYGRVFSVSGDVLIPRPETEELVEAVLERLEGTERIVDIGTGSGAIAITLQLESPGTEVTAIDLSEKALNVAQENAKTLGATVRFKQGDLCQPVKRECFDVIVSNPPYIPERDRASLAEQVREYEPELALFAGDDGLAVYRRLATELLEHVRDGSLIALEIGAGQGNAVKQLFQEQFPKATIEIRFDINEKDRIVLIDVRL</sequence>
<feature type="binding site" evidence="5">
    <location>
        <position position="141"/>
    </location>
    <ligand>
        <name>S-adenosyl-L-methionine</name>
        <dbReference type="ChEBI" id="CHEBI:59789"/>
    </ligand>
</feature>
<dbReference type="EMBL" id="CP003923">
    <property type="protein sequence ID" value="AIC96279.1"/>
    <property type="molecule type" value="Genomic_DNA"/>
</dbReference>
<accession>A0A060M860</accession>
<feature type="domain" description="Methyltransferase small" evidence="6">
    <location>
        <begin position="103"/>
        <end position="191"/>
    </location>
</feature>
<dbReference type="InterPro" id="IPR050320">
    <property type="entry name" value="N5-glutamine_MTase"/>
</dbReference>
<comment type="catalytic activity">
    <reaction evidence="4 5">
        <text>L-glutaminyl-[peptide chain release factor] + S-adenosyl-L-methionine = N(5)-methyl-L-glutaminyl-[peptide chain release factor] + S-adenosyl-L-homocysteine + H(+)</text>
        <dbReference type="Rhea" id="RHEA:42896"/>
        <dbReference type="Rhea" id="RHEA-COMP:10271"/>
        <dbReference type="Rhea" id="RHEA-COMP:10272"/>
        <dbReference type="ChEBI" id="CHEBI:15378"/>
        <dbReference type="ChEBI" id="CHEBI:30011"/>
        <dbReference type="ChEBI" id="CHEBI:57856"/>
        <dbReference type="ChEBI" id="CHEBI:59789"/>
        <dbReference type="ChEBI" id="CHEBI:61891"/>
        <dbReference type="EC" id="2.1.1.297"/>
    </reaction>
</comment>
<evidence type="ECO:0000313" key="8">
    <source>
        <dbReference type="EMBL" id="AIC96279.1"/>
    </source>
</evidence>
<evidence type="ECO:0000256" key="3">
    <source>
        <dbReference type="ARBA" id="ARBA00022691"/>
    </source>
</evidence>
<dbReference type="InterPro" id="IPR002052">
    <property type="entry name" value="DNA_methylase_N6_adenine_CS"/>
</dbReference>
<organism evidence="8 9">
    <name type="scientific">Shouchella lehensis G1</name>
    <dbReference type="NCBI Taxonomy" id="1246626"/>
    <lineage>
        <taxon>Bacteria</taxon>
        <taxon>Bacillati</taxon>
        <taxon>Bacillota</taxon>
        <taxon>Bacilli</taxon>
        <taxon>Bacillales</taxon>
        <taxon>Bacillaceae</taxon>
        <taxon>Shouchella</taxon>
    </lineage>
</organism>
<reference evidence="8 9" key="1">
    <citation type="journal article" date="2014" name="Gene">
        <title>A comparative genomic analysis of the alkalitolerant soil bacterium Bacillus lehensis G1.</title>
        <authorList>
            <person name="Noor Y.M."/>
            <person name="Samsulrizal N.H."/>
            <person name="Jema'on N.A."/>
            <person name="Low K.O."/>
            <person name="Ramli A.N."/>
            <person name="Alias N.I."/>
            <person name="Damis S.I."/>
            <person name="Fuzi S.F."/>
            <person name="Isa M.N."/>
            <person name="Murad A.M."/>
            <person name="Raih M.F."/>
            <person name="Bakar F.D."/>
            <person name="Najimudin N."/>
            <person name="Mahadi N.M."/>
            <person name="Illias R.M."/>
        </authorList>
    </citation>
    <scope>NUCLEOTIDE SEQUENCE [LARGE SCALE GENOMIC DNA]</scope>
    <source>
        <strain evidence="8 9">G1</strain>
    </source>
</reference>
<dbReference type="PANTHER" id="PTHR18895">
    <property type="entry name" value="HEMK METHYLTRANSFERASE"/>
    <property type="match status" value="1"/>
</dbReference>
<evidence type="ECO:0000256" key="2">
    <source>
        <dbReference type="ARBA" id="ARBA00022679"/>
    </source>
</evidence>
<evidence type="ECO:0000259" key="7">
    <source>
        <dbReference type="Pfam" id="PF17827"/>
    </source>
</evidence>
<dbReference type="Pfam" id="PF05175">
    <property type="entry name" value="MTS"/>
    <property type="match status" value="1"/>
</dbReference>
<dbReference type="InterPro" id="IPR004556">
    <property type="entry name" value="HemK-like"/>
</dbReference>
<dbReference type="NCBIfam" id="TIGR03534">
    <property type="entry name" value="RF_mod_PrmC"/>
    <property type="match status" value="1"/>
</dbReference>
<dbReference type="GO" id="GO:0102559">
    <property type="term" value="F:peptide chain release factor N(5)-glutamine methyltransferase activity"/>
    <property type="evidence" value="ECO:0007669"/>
    <property type="project" value="UniProtKB-EC"/>
</dbReference>
<evidence type="ECO:0000259" key="6">
    <source>
        <dbReference type="Pfam" id="PF05175"/>
    </source>
</evidence>
<proteinExistence type="inferred from homology"/>
<name>A0A060M860_9BACI</name>
<evidence type="ECO:0000313" key="9">
    <source>
        <dbReference type="Proteomes" id="UP000027142"/>
    </source>
</evidence>
<dbReference type="RefSeq" id="WP_038484102.1">
    <property type="nucleotide sequence ID" value="NZ_CP003923.1"/>
</dbReference>
<dbReference type="OrthoDB" id="9800643at2"/>
<dbReference type="PROSITE" id="PS00092">
    <property type="entry name" value="N6_MTASE"/>
    <property type="match status" value="1"/>
</dbReference>
<dbReference type="PATRIC" id="fig|1246626.3.peg.3726"/>
<dbReference type="GO" id="GO:0003676">
    <property type="term" value="F:nucleic acid binding"/>
    <property type="evidence" value="ECO:0007669"/>
    <property type="project" value="InterPro"/>
</dbReference>
<feature type="binding site" evidence="5">
    <location>
        <begin position="118"/>
        <end position="122"/>
    </location>
    <ligand>
        <name>S-adenosyl-L-methionine</name>
        <dbReference type="ChEBI" id="CHEBI:59789"/>
    </ligand>
</feature>
<evidence type="ECO:0000256" key="4">
    <source>
        <dbReference type="ARBA" id="ARBA00048391"/>
    </source>
</evidence>
<dbReference type="NCBIfam" id="TIGR00536">
    <property type="entry name" value="hemK_fam"/>
    <property type="match status" value="1"/>
</dbReference>
<dbReference type="EC" id="2.1.1.297" evidence="5"/>
<dbReference type="KEGG" id="ble:BleG1_3732"/>
<dbReference type="SUPFAM" id="SSF53335">
    <property type="entry name" value="S-adenosyl-L-methionine-dependent methyltransferases"/>
    <property type="match status" value="1"/>
</dbReference>
<dbReference type="AlphaFoldDB" id="A0A060M860"/>
<dbReference type="PANTHER" id="PTHR18895:SF74">
    <property type="entry name" value="MTRF1L RELEASE FACTOR GLUTAMINE METHYLTRANSFERASE"/>
    <property type="match status" value="1"/>
</dbReference>
<comment type="caution">
    <text evidence="5">Lacks conserved residue(s) required for the propagation of feature annotation.</text>
</comment>
<protein>
    <recommendedName>
        <fullName evidence="5">Release factor glutamine methyltransferase</fullName>
        <shortName evidence="5">RF MTase</shortName>
        <ecNumber evidence="5">2.1.1.297</ecNumber>
    </recommendedName>
    <alternativeName>
        <fullName evidence="5">N5-glutamine methyltransferase PrmC</fullName>
    </alternativeName>
    <alternativeName>
        <fullName evidence="5">Protein-(glutamine-N5) MTase PrmC</fullName>
    </alternativeName>
    <alternativeName>
        <fullName evidence="5">Protein-glutamine N-methyltransferase PrmC</fullName>
    </alternativeName>
</protein>
<dbReference type="InterPro" id="IPR007848">
    <property type="entry name" value="Small_mtfrase_dom"/>
</dbReference>
<evidence type="ECO:0000256" key="1">
    <source>
        <dbReference type="ARBA" id="ARBA00022603"/>
    </source>
</evidence>